<organism evidence="2 3">
    <name type="scientific">Aurantiacibacter xanthus</name>
    <dbReference type="NCBI Taxonomy" id="1784712"/>
    <lineage>
        <taxon>Bacteria</taxon>
        <taxon>Pseudomonadati</taxon>
        <taxon>Pseudomonadota</taxon>
        <taxon>Alphaproteobacteria</taxon>
        <taxon>Sphingomonadales</taxon>
        <taxon>Erythrobacteraceae</taxon>
        <taxon>Aurantiacibacter</taxon>
    </lineage>
</organism>
<gene>
    <name evidence="2" type="ORF">D2V17_14820</name>
</gene>
<accession>A0A3A1P0Y7</accession>
<keyword evidence="3" id="KW-1185">Reference proteome</keyword>
<protein>
    <submittedName>
        <fullName evidence="2">Helix-turn-helix domain-containing protein</fullName>
    </submittedName>
</protein>
<dbReference type="EMBL" id="QXFM01000117">
    <property type="protein sequence ID" value="RIV82587.1"/>
    <property type="molecule type" value="Genomic_DNA"/>
</dbReference>
<evidence type="ECO:0000313" key="3">
    <source>
        <dbReference type="Proteomes" id="UP000265366"/>
    </source>
</evidence>
<keyword evidence="1" id="KW-1133">Transmembrane helix</keyword>
<evidence type="ECO:0000313" key="2">
    <source>
        <dbReference type="EMBL" id="RIV82587.1"/>
    </source>
</evidence>
<dbReference type="Proteomes" id="UP000265366">
    <property type="component" value="Unassembled WGS sequence"/>
</dbReference>
<sequence>MDSASDTPAKRLSSRHERSLRECAERVRQALAGSHSDKLERLFEYLLDQSVAGKIPSEQQIGKEAFGGDVASSEKDTKVRVYVHRLRKLLDRVFDEPAQPRLTIPVGEYRLHVEDGVVDEVEQAEPERVETLSFPRLNALKRFLPAAALIGVILFLGAAVLLRERAPLADSAFWQPVVANGHPVTVVMGDYYAFSRLSQSETDPDEGPRLVWDRAVPTREDLAILQMLEPDGADTLMDYDQHFVTGGTIEAVSTVRMALSRLPGAARRPVRLVSISQLTPEQLVSEDIVFVGQFSGIGTQIRDPLLQASGFRFGPDFDGLVDSEDDKVFVADNMVLTDERTPRRDFAYIASLPGPAGNRLMIVAGIGDAGVKQAAELVSDRAQLDRLSAEDGETQSAFEALFRVRTVKNVNVGASLLLSRSLKADDVWDISGDVPEYRPIAPPSRK</sequence>
<evidence type="ECO:0000256" key="1">
    <source>
        <dbReference type="SAM" id="Phobius"/>
    </source>
</evidence>
<proteinExistence type="predicted"/>
<dbReference type="AlphaFoldDB" id="A0A3A1P0Y7"/>
<comment type="caution">
    <text evidence="2">The sequence shown here is derived from an EMBL/GenBank/DDBJ whole genome shotgun (WGS) entry which is preliminary data.</text>
</comment>
<feature type="transmembrane region" description="Helical" evidence="1">
    <location>
        <begin position="143"/>
        <end position="162"/>
    </location>
</feature>
<keyword evidence="1" id="KW-0472">Membrane</keyword>
<name>A0A3A1P0Y7_9SPHN</name>
<reference evidence="2 3" key="1">
    <citation type="submission" date="2018-08" db="EMBL/GenBank/DDBJ databases">
        <title>Erythrobacter zhengii sp.nov., a bacterium isolated from deep-sea sediment.</title>
        <authorList>
            <person name="Fang C."/>
            <person name="Wu Y.-H."/>
            <person name="Sun C."/>
            <person name="Wang H."/>
            <person name="Cheng H."/>
            <person name="Meng F.-X."/>
            <person name="Wang C.-S."/>
            <person name="Xu X.-W."/>
        </authorList>
    </citation>
    <scope>NUCLEOTIDE SEQUENCE [LARGE SCALE GENOMIC DNA]</scope>
    <source>
        <strain evidence="2 3">CCTCC AB 2015396</strain>
    </source>
</reference>
<keyword evidence="1" id="KW-0812">Transmembrane</keyword>